<gene>
    <name evidence="3" type="ORF">M408DRAFT_329719</name>
</gene>
<evidence type="ECO:0000313" key="3">
    <source>
        <dbReference type="EMBL" id="KIM28071.1"/>
    </source>
</evidence>
<dbReference type="InterPro" id="IPR001357">
    <property type="entry name" value="BRCT_dom"/>
</dbReference>
<feature type="compositionally biased region" description="Basic and acidic residues" evidence="1">
    <location>
        <begin position="512"/>
        <end position="522"/>
    </location>
</feature>
<keyword evidence="4" id="KW-1185">Reference proteome</keyword>
<organism evidence="3 4">
    <name type="scientific">Serendipita vermifera MAFF 305830</name>
    <dbReference type="NCBI Taxonomy" id="933852"/>
    <lineage>
        <taxon>Eukaryota</taxon>
        <taxon>Fungi</taxon>
        <taxon>Dikarya</taxon>
        <taxon>Basidiomycota</taxon>
        <taxon>Agaricomycotina</taxon>
        <taxon>Agaricomycetes</taxon>
        <taxon>Sebacinales</taxon>
        <taxon>Serendipitaceae</taxon>
        <taxon>Serendipita</taxon>
    </lineage>
</organism>
<dbReference type="HOGENOM" id="CLU_034679_0_0_1"/>
<dbReference type="OrthoDB" id="3161674at2759"/>
<feature type="region of interest" description="Disordered" evidence="1">
    <location>
        <begin position="253"/>
        <end position="332"/>
    </location>
</feature>
<feature type="compositionally biased region" description="Low complexity" evidence="1">
    <location>
        <begin position="413"/>
        <end position="424"/>
    </location>
</feature>
<evidence type="ECO:0000259" key="2">
    <source>
        <dbReference type="PROSITE" id="PS50172"/>
    </source>
</evidence>
<evidence type="ECO:0000313" key="4">
    <source>
        <dbReference type="Proteomes" id="UP000054097"/>
    </source>
</evidence>
<sequence length="556" mass="62283">MQGETLFQLEDGSSLTIAVHSDVPHHDRICEIIHANGGFVVEDASSADFCVISLATPHAGALAEELGLQEKVTVQDYWIRDSVYAKRLLPWYPYQIGPSLSSSTGAERVLSTMSPTELEERDTHEFVVTSARYWPLFSMEELYRYVSRKCPHRTATAFKEIYAAHQPEIDSRVMYLRRRLENVLAFKSDFTSRPRMSFGAPSKSYPLQIQLPTSAVITPFMPTPTATSGSHADLPERLGSRGRLSVIAPQQEVPYEPPNIGDEYMEGHGPANSSDRQVALRQRSTAGETMDVVMSDSARARRSGQQSGGETNGTTTPTSPEKGAQKAGAHNPQLVSKEDKYELAKFLVAHPKGQLGFKKHMVTFRKLSSRGRLRTVGSWQYIYREYGNEIRKMMNKVEKGSGKNQETKGTSKVVVRSPPNVSRPPAKRRPTLFGKRHTRGGPDNPSRNLMTDQDKEELAYYLLDHPRDPDMSLPTYYARFDRQYKNGIHRTASAWASAVGRHKEDIHARQRRILRERGDKNHPLLTGKDTGKNARKHNSADDPDSDLSSIETSSSA</sequence>
<dbReference type="InterPro" id="IPR036420">
    <property type="entry name" value="BRCT_dom_sf"/>
</dbReference>
<reference evidence="4" key="2">
    <citation type="submission" date="2015-01" db="EMBL/GenBank/DDBJ databases">
        <title>Evolutionary Origins and Diversification of the Mycorrhizal Mutualists.</title>
        <authorList>
            <consortium name="DOE Joint Genome Institute"/>
            <consortium name="Mycorrhizal Genomics Consortium"/>
            <person name="Kohler A."/>
            <person name="Kuo A."/>
            <person name="Nagy L.G."/>
            <person name="Floudas D."/>
            <person name="Copeland A."/>
            <person name="Barry K.W."/>
            <person name="Cichocki N."/>
            <person name="Veneault-Fourrey C."/>
            <person name="LaButti K."/>
            <person name="Lindquist E.A."/>
            <person name="Lipzen A."/>
            <person name="Lundell T."/>
            <person name="Morin E."/>
            <person name="Murat C."/>
            <person name="Riley R."/>
            <person name="Ohm R."/>
            <person name="Sun H."/>
            <person name="Tunlid A."/>
            <person name="Henrissat B."/>
            <person name="Grigoriev I.V."/>
            <person name="Hibbett D.S."/>
            <person name="Martin F."/>
        </authorList>
    </citation>
    <scope>NUCLEOTIDE SEQUENCE [LARGE SCALE GENOMIC DNA]</scope>
    <source>
        <strain evidence="4">MAFF 305830</strain>
    </source>
</reference>
<feature type="region of interest" description="Disordered" evidence="1">
    <location>
        <begin position="512"/>
        <end position="556"/>
    </location>
</feature>
<feature type="domain" description="BRCT" evidence="2">
    <location>
        <begin position="1"/>
        <end position="96"/>
    </location>
</feature>
<protein>
    <recommendedName>
        <fullName evidence="2">BRCT domain-containing protein</fullName>
    </recommendedName>
</protein>
<dbReference type="PROSITE" id="PS50172">
    <property type="entry name" value="BRCT"/>
    <property type="match status" value="1"/>
</dbReference>
<reference evidence="3 4" key="1">
    <citation type="submission" date="2014-04" db="EMBL/GenBank/DDBJ databases">
        <authorList>
            <consortium name="DOE Joint Genome Institute"/>
            <person name="Kuo A."/>
            <person name="Zuccaro A."/>
            <person name="Kohler A."/>
            <person name="Nagy L.G."/>
            <person name="Floudas D."/>
            <person name="Copeland A."/>
            <person name="Barry K.W."/>
            <person name="Cichocki N."/>
            <person name="Veneault-Fourrey C."/>
            <person name="LaButti K."/>
            <person name="Lindquist E.A."/>
            <person name="Lipzen A."/>
            <person name="Lundell T."/>
            <person name="Morin E."/>
            <person name="Murat C."/>
            <person name="Sun H."/>
            <person name="Tunlid A."/>
            <person name="Henrissat B."/>
            <person name="Grigoriev I.V."/>
            <person name="Hibbett D.S."/>
            <person name="Martin F."/>
            <person name="Nordberg H.P."/>
            <person name="Cantor M.N."/>
            <person name="Hua S.X."/>
        </authorList>
    </citation>
    <scope>NUCLEOTIDE SEQUENCE [LARGE SCALE GENOMIC DNA]</scope>
    <source>
        <strain evidence="3 4">MAFF 305830</strain>
    </source>
</reference>
<accession>A0A0C3B9F0</accession>
<dbReference type="Proteomes" id="UP000054097">
    <property type="component" value="Unassembled WGS sequence"/>
</dbReference>
<dbReference type="AlphaFoldDB" id="A0A0C3B9F0"/>
<evidence type="ECO:0000256" key="1">
    <source>
        <dbReference type="SAM" id="MobiDB-lite"/>
    </source>
</evidence>
<dbReference type="EMBL" id="KN824295">
    <property type="protein sequence ID" value="KIM28071.1"/>
    <property type="molecule type" value="Genomic_DNA"/>
</dbReference>
<proteinExistence type="predicted"/>
<feature type="compositionally biased region" description="Basic residues" evidence="1">
    <location>
        <begin position="425"/>
        <end position="439"/>
    </location>
</feature>
<dbReference type="Gene3D" id="3.40.50.10190">
    <property type="entry name" value="BRCT domain"/>
    <property type="match status" value="1"/>
</dbReference>
<name>A0A0C3B9F0_SERVB</name>
<feature type="compositionally biased region" description="Polar residues" evidence="1">
    <location>
        <begin position="271"/>
        <end position="287"/>
    </location>
</feature>
<feature type="region of interest" description="Disordered" evidence="1">
    <location>
        <begin position="397"/>
        <end position="451"/>
    </location>
</feature>
<feature type="non-terminal residue" evidence="3">
    <location>
        <position position="1"/>
    </location>
</feature>
<feature type="compositionally biased region" description="Low complexity" evidence="1">
    <location>
        <begin position="546"/>
        <end position="556"/>
    </location>
</feature>
<dbReference type="SUPFAM" id="SSF52113">
    <property type="entry name" value="BRCT domain"/>
    <property type="match status" value="1"/>
</dbReference>